<dbReference type="InterPro" id="IPR036772">
    <property type="entry name" value="SRCR-like_dom_sf"/>
</dbReference>
<dbReference type="Pfam" id="PF00530">
    <property type="entry name" value="SRCR"/>
    <property type="match status" value="1"/>
</dbReference>
<dbReference type="GO" id="GO:0016020">
    <property type="term" value="C:membrane"/>
    <property type="evidence" value="ECO:0007669"/>
    <property type="project" value="InterPro"/>
</dbReference>
<dbReference type="PANTHER" id="PTHR48071">
    <property type="entry name" value="SRCR DOMAIN-CONTAINING PROTEIN"/>
    <property type="match status" value="1"/>
</dbReference>
<evidence type="ECO:0000256" key="4">
    <source>
        <dbReference type="SAM" id="SignalP"/>
    </source>
</evidence>
<dbReference type="SUPFAM" id="SSF56487">
    <property type="entry name" value="SRCR-like"/>
    <property type="match status" value="1"/>
</dbReference>
<evidence type="ECO:0000256" key="3">
    <source>
        <dbReference type="PROSITE-ProRule" id="PRU00196"/>
    </source>
</evidence>
<evidence type="ECO:0000313" key="6">
    <source>
        <dbReference type="EMBL" id="AYM55817.1"/>
    </source>
</evidence>
<feature type="domain" description="SRCR" evidence="5">
    <location>
        <begin position="26"/>
        <end position="133"/>
    </location>
</feature>
<dbReference type="SMART" id="SM00202">
    <property type="entry name" value="SR"/>
    <property type="match status" value="1"/>
</dbReference>
<dbReference type="AlphaFoldDB" id="A0A3G2CKI2"/>
<dbReference type="InterPro" id="IPR001190">
    <property type="entry name" value="SRCR"/>
</dbReference>
<dbReference type="EMBL" id="MG820762">
    <property type="protein sequence ID" value="AYM55817.1"/>
    <property type="molecule type" value="mRNA"/>
</dbReference>
<dbReference type="PRINTS" id="PR00258">
    <property type="entry name" value="SPERACTRCPTR"/>
</dbReference>
<keyword evidence="2 3" id="KW-1015">Disulfide bond</keyword>
<dbReference type="PROSITE" id="PS00420">
    <property type="entry name" value="SRCR_1"/>
    <property type="match status" value="1"/>
</dbReference>
<reference evidence="6" key="1">
    <citation type="submission" date="2018-01" db="EMBL/GenBank/DDBJ databases">
        <authorList>
            <person name="Han Y."/>
        </authorList>
    </citation>
    <scope>NUCLEOTIDE SEQUENCE</scope>
</reference>
<protein>
    <submittedName>
        <fullName evidence="6">Scavenger receptor cysteine-rich protein type 12</fullName>
    </submittedName>
</protein>
<keyword evidence="1 4" id="KW-0732">Signal</keyword>
<dbReference type="FunFam" id="3.10.250.10:FF:000001">
    <property type="entry name" value="Lysyl oxidase 4 isoform X1"/>
    <property type="match status" value="1"/>
</dbReference>
<comment type="caution">
    <text evidence="3">Lacks conserved residue(s) required for the propagation of feature annotation.</text>
</comment>
<feature type="signal peptide" evidence="4">
    <location>
        <begin position="1"/>
        <end position="19"/>
    </location>
</feature>
<organism evidence="6">
    <name type="scientific">Ruditapes philippinarum</name>
    <name type="common">Japanese carpet shell</name>
    <name type="synonym">Venerupis philippinarum</name>
    <dbReference type="NCBI Taxonomy" id="129788"/>
    <lineage>
        <taxon>Eukaryota</taxon>
        <taxon>Metazoa</taxon>
        <taxon>Spiralia</taxon>
        <taxon>Lophotrochozoa</taxon>
        <taxon>Mollusca</taxon>
        <taxon>Bivalvia</taxon>
        <taxon>Autobranchia</taxon>
        <taxon>Heteroconchia</taxon>
        <taxon>Euheterodonta</taxon>
        <taxon>Imparidentia</taxon>
        <taxon>Neoheterodontei</taxon>
        <taxon>Venerida</taxon>
        <taxon>Veneroidea</taxon>
        <taxon>Veneridae</taxon>
        <taxon>Ruditapes</taxon>
    </lineage>
</organism>
<keyword evidence="6" id="KW-0675">Receptor</keyword>
<proteinExistence type="evidence at transcript level"/>
<feature type="chain" id="PRO_5017972806" evidence="4">
    <location>
        <begin position="20"/>
        <end position="140"/>
    </location>
</feature>
<sequence>MMGIFVLVLFSVIWSTGFSAVPEGSIRLSGYNHNLYEGRVEMYFHGSWGEICSRYFSHLEAQVVCRQLGIRDEAYLARSVAIMDQRYGHGKDGAIIDDIRCRGNELSLLQCQLSFCANVTCCPYGTNVGVICHPPQTIVG</sequence>
<accession>A0A3G2CKI2</accession>
<feature type="disulfide bond" evidence="3">
    <location>
        <begin position="101"/>
        <end position="111"/>
    </location>
</feature>
<dbReference type="PROSITE" id="PS50287">
    <property type="entry name" value="SRCR_2"/>
    <property type="match status" value="1"/>
</dbReference>
<evidence type="ECO:0000259" key="5">
    <source>
        <dbReference type="PROSITE" id="PS50287"/>
    </source>
</evidence>
<evidence type="ECO:0000256" key="1">
    <source>
        <dbReference type="ARBA" id="ARBA00022729"/>
    </source>
</evidence>
<dbReference type="PANTHER" id="PTHR48071:SF18">
    <property type="entry name" value="DELETED IN MALIGNANT BRAIN TUMORS 1 PROTEIN-RELATED"/>
    <property type="match status" value="1"/>
</dbReference>
<evidence type="ECO:0000256" key="2">
    <source>
        <dbReference type="ARBA" id="ARBA00023157"/>
    </source>
</evidence>
<name>A0A3G2CKI2_RUDPH</name>
<dbReference type="Gene3D" id="3.10.250.10">
    <property type="entry name" value="SRCR-like domain"/>
    <property type="match status" value="1"/>
</dbReference>